<evidence type="ECO:0008006" key="4">
    <source>
        <dbReference type="Google" id="ProtNLM"/>
    </source>
</evidence>
<reference evidence="2" key="1">
    <citation type="submission" date="2016-09" db="EMBL/GenBank/DDBJ databases">
        <authorList>
            <consortium name="Pathogen Informatics"/>
            <person name="Sun Q."/>
            <person name="Inoue M."/>
        </authorList>
    </citation>
    <scope>NUCLEOTIDE SEQUENCE</scope>
</reference>
<organism evidence="2 3">
    <name type="scientific">Plasmodium gaboni</name>
    <dbReference type="NCBI Taxonomy" id="647221"/>
    <lineage>
        <taxon>Eukaryota</taxon>
        <taxon>Sar</taxon>
        <taxon>Alveolata</taxon>
        <taxon>Apicomplexa</taxon>
        <taxon>Aconoidasida</taxon>
        <taxon>Haemosporida</taxon>
        <taxon>Plasmodiidae</taxon>
        <taxon>Plasmodium</taxon>
        <taxon>Plasmodium (Laverania)</taxon>
    </lineage>
</organism>
<gene>
    <name evidence="2" type="ORF">PGABG01_1145100</name>
</gene>
<feature type="compositionally biased region" description="Basic and acidic residues" evidence="1">
    <location>
        <begin position="927"/>
        <end position="945"/>
    </location>
</feature>
<sequence length="1391" mass="163347">MVYEEHNTKGTGPTDKNYHNEENVLKQKTYTKVIKKKNDIDMINDNQNNVILNEKNEQNISCGLENGKHGNLLDKDKKIRVKEKDTLLFEGEGNHNSLSFNSNSTNETLDINKSNKDGAILYNIQDDNINKEEKDNKMCDVNINPCDEKNKQKNLKNEKEKNKKSKNYYTINNGKDNDKNYNYYNNENNHSENNPNDEYKTELDIYQNELKQSYEINNKGCKKVYKNKLTTEEKKKKMINTNIYEHNDFNDNVINDNIENSTYENKSDSTKMESYEKNNKTLNKEEDKNCFIKGNEESVNDINKEKEINKTIENCNDIFNDPMINKGDDDYTLMNNVDNKKREYTKKYKNKKICPQDSDKYEQKINEDEEKNKKKCMKRKNFDVEKQGHVYKNNDKDIINSDNNKINNVVDDIISKTEKKGKTNEDDNINEENVAKSLETGVIKHTNKIKKKNINIIKNDDMISSNKDIIRNINTITTSTNNNTATKNNTLENTTAFHNNNYYKEDIKIGEDINKCLGELKNSQEKFQKDNTNNDSGGKKKYKRLLKNLEIDLSSKTIDHDISKRIRTWSGNLSLKEKINYFIKNNIATKTEYKYGKKPNTLSICNQFNLYNHLTMLNDFNRLHYYRAAMRWTGHKDISCESDSNNMLENGKNWTNTCSVNSIRSNSINMNNSNNGNNNTLSLCYTESINSMMNTANVNTMDNLNVYKLNNMKNGNNPYIFFENNKGCYVYNKNIIEIGTGPLSLLSINAILNGAKHVDALEVNRDASEMAKNLIEGYNLEDYIKIINCYSKVYEYKENDSQRKSKRKNLSYNFKDNSLDEHYCSNFNYDLIISEVIGDFASQEGVADIYLDLHKKIFSYRKYQEYLKHWNESNNSTVDLCASKMEVLKDKELNNKETDIKVGITKINEDDNIKYDDKNLSNINIEEEKNDDKNNDKNNDKENNKKLNVNIMNKENKLTYNQFSSNKELYNCEEFFNMNIKSIPYSVTTFYCPVKFPYTDNIIYKSDQYPERTIISPKNKLLQSVTLDWSNLTLNSDGKEDTTDFGVLEYLYLEQNIINQVIQKRNHIFCVTKSGPFCGFLITIDVEIRKGEHFGTKYGTCDSWYTNIVLLKNEIMLEENDLIINKTYTNLLNYNEHFVDKKAVLVSRPSYTFYGYILRPFNECTNLDTIPEDVNTMNSSSNSLSKELNNLCNEDNYIYLDDESILLLDQLNFYEKNLLYPSTCKEKEERLYDDKDGVNNIYNTDEVKNMKEEFDRDTIKVEKKHIGKNSKQDERSQKIKKNKYFVVKKRYKKKKMELENMENKRLSNESKEVYEKDIEEITENYNLNTQLYFEKLKDKILIYKNIKYRILTFYDPVVIDYDEQATVIYKKDDIYNSKENNVNKFVNNVYQ</sequence>
<accession>A0ABY1UPM4</accession>
<keyword evidence="3" id="KW-1185">Reference proteome</keyword>
<name>A0ABY1UPM4_9APIC</name>
<dbReference type="SUPFAM" id="SSF53335">
    <property type="entry name" value="S-adenosyl-L-methionine-dependent methyltransferases"/>
    <property type="match status" value="1"/>
</dbReference>
<dbReference type="Proteomes" id="UP000831156">
    <property type="component" value="Chromosome 11"/>
</dbReference>
<feature type="compositionally biased region" description="Basic and acidic residues" evidence="1">
    <location>
        <begin position="146"/>
        <end position="161"/>
    </location>
</feature>
<evidence type="ECO:0000256" key="1">
    <source>
        <dbReference type="SAM" id="MobiDB-lite"/>
    </source>
</evidence>
<feature type="region of interest" description="Disordered" evidence="1">
    <location>
        <begin position="1"/>
        <end position="23"/>
    </location>
</feature>
<evidence type="ECO:0000313" key="3">
    <source>
        <dbReference type="Proteomes" id="UP000831156"/>
    </source>
</evidence>
<feature type="region of interest" description="Disordered" evidence="1">
    <location>
        <begin position="927"/>
        <end position="946"/>
    </location>
</feature>
<proteinExistence type="predicted"/>
<dbReference type="Gene3D" id="3.40.50.150">
    <property type="entry name" value="Vaccinia Virus protein VP39"/>
    <property type="match status" value="1"/>
</dbReference>
<protein>
    <recommendedName>
        <fullName evidence="4">Histone-arginine methyltransferase</fullName>
    </recommendedName>
</protein>
<dbReference type="InterPro" id="IPR029063">
    <property type="entry name" value="SAM-dependent_MTases_sf"/>
</dbReference>
<feature type="region of interest" description="Disordered" evidence="1">
    <location>
        <begin position="145"/>
        <end position="165"/>
    </location>
</feature>
<evidence type="ECO:0000313" key="2">
    <source>
        <dbReference type="EMBL" id="SOV16111.1"/>
    </source>
</evidence>
<dbReference type="EMBL" id="LT969434">
    <property type="protein sequence ID" value="SOV16111.1"/>
    <property type="molecule type" value="Genomic_DNA"/>
</dbReference>